<dbReference type="STRING" id="436010.A0A166UD84"/>
<protein>
    <recommendedName>
        <fullName evidence="7">Zn(2)-C6 fungal-type domain-containing protein</fullName>
    </recommendedName>
</protein>
<dbReference type="CDD" id="cd12148">
    <property type="entry name" value="fungal_TF_MHR"/>
    <property type="match status" value="1"/>
</dbReference>
<dbReference type="Gene3D" id="4.10.240.10">
    <property type="entry name" value="Zn(2)-C6 fungal-type DNA-binding domain"/>
    <property type="match status" value="1"/>
</dbReference>
<keyword evidence="5" id="KW-0539">Nucleus</keyword>
<feature type="domain" description="Zn(2)-C6 fungal-type" evidence="7">
    <location>
        <begin position="32"/>
        <end position="70"/>
    </location>
</feature>
<dbReference type="SUPFAM" id="SSF57701">
    <property type="entry name" value="Zn2/Cys6 DNA-binding domain"/>
    <property type="match status" value="1"/>
</dbReference>
<proteinExistence type="predicted"/>
<dbReference type="GO" id="GO:0000981">
    <property type="term" value="F:DNA-binding transcription factor activity, RNA polymerase II-specific"/>
    <property type="evidence" value="ECO:0007669"/>
    <property type="project" value="InterPro"/>
</dbReference>
<dbReference type="PANTHER" id="PTHR31845:SF17">
    <property type="entry name" value="ZN(II)2CYS6 TRANSCRIPTION FACTOR (EUROFUNG)"/>
    <property type="match status" value="1"/>
</dbReference>
<evidence type="ECO:0000256" key="3">
    <source>
        <dbReference type="ARBA" id="ARBA00023125"/>
    </source>
</evidence>
<reference evidence="8 9" key="1">
    <citation type="journal article" date="2016" name="Mol. Biol. Evol.">
        <title>Comparative Genomics of Early-Diverging Mushroom-Forming Fungi Provides Insights into the Origins of Lignocellulose Decay Capabilities.</title>
        <authorList>
            <person name="Nagy L.G."/>
            <person name="Riley R."/>
            <person name="Tritt A."/>
            <person name="Adam C."/>
            <person name="Daum C."/>
            <person name="Floudas D."/>
            <person name="Sun H."/>
            <person name="Yadav J.S."/>
            <person name="Pangilinan J."/>
            <person name="Larsson K.H."/>
            <person name="Matsuura K."/>
            <person name="Barry K."/>
            <person name="Labutti K."/>
            <person name="Kuo R."/>
            <person name="Ohm R.A."/>
            <person name="Bhattacharya S.S."/>
            <person name="Shirouzu T."/>
            <person name="Yoshinaga Y."/>
            <person name="Martin F.M."/>
            <person name="Grigoriev I.V."/>
            <person name="Hibbett D.S."/>
        </authorList>
    </citation>
    <scope>NUCLEOTIDE SEQUENCE [LARGE SCALE GENOMIC DNA]</scope>
    <source>
        <strain evidence="8 9">CBS 109695</strain>
    </source>
</reference>
<dbReference type="PANTHER" id="PTHR31845">
    <property type="entry name" value="FINGER DOMAIN PROTEIN, PUTATIVE-RELATED"/>
    <property type="match status" value="1"/>
</dbReference>
<name>A0A166UD84_9AGAM</name>
<dbReference type="EMBL" id="KV417489">
    <property type="protein sequence ID" value="KZP31577.1"/>
    <property type="molecule type" value="Genomic_DNA"/>
</dbReference>
<feature type="region of interest" description="Disordered" evidence="6">
    <location>
        <begin position="1"/>
        <end position="33"/>
    </location>
</feature>
<evidence type="ECO:0000313" key="8">
    <source>
        <dbReference type="EMBL" id="KZP31577.1"/>
    </source>
</evidence>
<evidence type="ECO:0000256" key="1">
    <source>
        <dbReference type="ARBA" id="ARBA00004123"/>
    </source>
</evidence>
<keyword evidence="2" id="KW-0805">Transcription regulation</keyword>
<evidence type="ECO:0000256" key="5">
    <source>
        <dbReference type="ARBA" id="ARBA00023242"/>
    </source>
</evidence>
<sequence length="675" mass="73356">MKRGFTNEGTSDVPSAAGSRNLPQKRSKKHQSCKVCKKSKTRCEVLDSEASDRNARKCHRCNALNIPCSFEEVVHDGSQRTPSGPTVSPLASASGPSLVVDALAARTSSIVSPRAAPAVSDHNIERLPLPIPPNSTWNSHKPSGVVDWLDTPVYCIRTIARGSSSAAINDSMDQVDSALRKILTPRQLDSLLESFEGNFSPWLNMPQRDPRNGSAFLRLTQCLVASRLLDPSTRASVGPRLRELAEKTAGRVIFNPAPSTDSIQAMILLAIWAPVGAGSTVARDEGVMIAVAVGMAVNLRLDEAIGHLLRMESAPADECSSVVDLEDLRSKARLWLCLMNVESMLCMGTGRLPLSDRSGSHSNSLDWSSGATIELGRDARLALSGKVYATAEAGLRLRFPKQADLEVFYQQVVDTLSEFDILANFIIPLSAVTEHENFQVFVMQIEWRMCRLLFLNHCRAETQKVYARGGLLSPIGWQRKAVCNGVSLPETWWRQTLLLAQDILALAISQFEKSTELSTIPDSIFTMICATAAHLVRTKMGAYLYRGIKIPGSSDMLLQKISELLATAACGPDHIPAQCAQFIATLIGTYEAHIQVPPPQHLQLAEQDANSDETAPQHIMSPGHDRGQQGPGILRNDELGAGAGAGVDEAVESDLMLDSDFWASFMNNLAVDGQM</sequence>
<organism evidence="8 9">
    <name type="scientific">Athelia psychrophila</name>
    <dbReference type="NCBI Taxonomy" id="1759441"/>
    <lineage>
        <taxon>Eukaryota</taxon>
        <taxon>Fungi</taxon>
        <taxon>Dikarya</taxon>
        <taxon>Basidiomycota</taxon>
        <taxon>Agaricomycotina</taxon>
        <taxon>Agaricomycetes</taxon>
        <taxon>Agaricomycetidae</taxon>
        <taxon>Atheliales</taxon>
        <taxon>Atheliaceae</taxon>
        <taxon>Athelia</taxon>
    </lineage>
</organism>
<dbReference type="PROSITE" id="PS50048">
    <property type="entry name" value="ZN2_CY6_FUNGAL_2"/>
    <property type="match status" value="1"/>
</dbReference>
<evidence type="ECO:0000256" key="6">
    <source>
        <dbReference type="SAM" id="MobiDB-lite"/>
    </source>
</evidence>
<dbReference type="Proteomes" id="UP000076532">
    <property type="component" value="Unassembled WGS sequence"/>
</dbReference>
<dbReference type="AlphaFoldDB" id="A0A166UD84"/>
<feature type="compositionally biased region" description="Basic residues" evidence="6">
    <location>
        <begin position="23"/>
        <end position="33"/>
    </location>
</feature>
<dbReference type="InterPro" id="IPR036864">
    <property type="entry name" value="Zn2-C6_fun-type_DNA-bd_sf"/>
</dbReference>
<keyword evidence="4" id="KW-0804">Transcription</keyword>
<evidence type="ECO:0000313" key="9">
    <source>
        <dbReference type="Proteomes" id="UP000076532"/>
    </source>
</evidence>
<dbReference type="InterPro" id="IPR051089">
    <property type="entry name" value="prtT"/>
</dbReference>
<evidence type="ECO:0000256" key="2">
    <source>
        <dbReference type="ARBA" id="ARBA00023015"/>
    </source>
</evidence>
<dbReference type="GO" id="GO:0000976">
    <property type="term" value="F:transcription cis-regulatory region binding"/>
    <property type="evidence" value="ECO:0007669"/>
    <property type="project" value="TreeGrafter"/>
</dbReference>
<gene>
    <name evidence="8" type="ORF">FIBSPDRAFT_925803</name>
</gene>
<dbReference type="InterPro" id="IPR001138">
    <property type="entry name" value="Zn2Cys6_DnaBD"/>
</dbReference>
<keyword evidence="9" id="KW-1185">Reference proteome</keyword>
<dbReference type="GO" id="GO:0005634">
    <property type="term" value="C:nucleus"/>
    <property type="evidence" value="ECO:0007669"/>
    <property type="project" value="UniProtKB-SubCell"/>
</dbReference>
<feature type="region of interest" description="Disordered" evidence="6">
    <location>
        <begin position="603"/>
        <end position="639"/>
    </location>
</feature>
<dbReference type="CDD" id="cd00067">
    <property type="entry name" value="GAL4"/>
    <property type="match status" value="1"/>
</dbReference>
<dbReference type="GO" id="GO:0008270">
    <property type="term" value="F:zinc ion binding"/>
    <property type="evidence" value="ECO:0007669"/>
    <property type="project" value="InterPro"/>
</dbReference>
<comment type="subcellular location">
    <subcellularLocation>
        <location evidence="1">Nucleus</location>
    </subcellularLocation>
</comment>
<evidence type="ECO:0000259" key="7">
    <source>
        <dbReference type="PROSITE" id="PS50048"/>
    </source>
</evidence>
<dbReference type="OrthoDB" id="2595934at2759"/>
<keyword evidence="3" id="KW-0238">DNA-binding</keyword>
<accession>A0A166UD84</accession>
<evidence type="ECO:0000256" key="4">
    <source>
        <dbReference type="ARBA" id="ARBA00023163"/>
    </source>
</evidence>